<dbReference type="EMBL" id="FUWX01000008">
    <property type="protein sequence ID" value="SJZ65333.1"/>
    <property type="molecule type" value="Genomic_DNA"/>
</dbReference>
<dbReference type="PIRSF" id="PIRSF017082">
    <property type="entry name" value="YflP"/>
    <property type="match status" value="1"/>
</dbReference>
<feature type="chain" id="PRO_5012413908" evidence="2">
    <location>
        <begin position="25"/>
        <end position="325"/>
    </location>
</feature>
<name>A0A1T4MEJ1_9FUSO</name>
<evidence type="ECO:0000256" key="1">
    <source>
        <dbReference type="ARBA" id="ARBA00006987"/>
    </source>
</evidence>
<dbReference type="STRING" id="180163.SAMN02745174_01184"/>
<feature type="signal peptide" evidence="2">
    <location>
        <begin position="1"/>
        <end position="24"/>
    </location>
</feature>
<evidence type="ECO:0000256" key="2">
    <source>
        <dbReference type="SAM" id="SignalP"/>
    </source>
</evidence>
<dbReference type="RefSeq" id="WP_078693679.1">
    <property type="nucleotide sequence ID" value="NZ_FUWX01000008.1"/>
</dbReference>
<dbReference type="Pfam" id="PF03401">
    <property type="entry name" value="TctC"/>
    <property type="match status" value="1"/>
</dbReference>
<protein>
    <submittedName>
        <fullName evidence="3">Tripartite-type tricarboxylate transporter, receptor component TctC</fullName>
    </submittedName>
</protein>
<dbReference type="CDD" id="cd07012">
    <property type="entry name" value="PBP2_Bug_TTT"/>
    <property type="match status" value="1"/>
</dbReference>
<keyword evidence="2" id="KW-0732">Signal</keyword>
<evidence type="ECO:0000313" key="3">
    <source>
        <dbReference type="EMBL" id="SJZ65333.1"/>
    </source>
</evidence>
<dbReference type="PANTHER" id="PTHR42928">
    <property type="entry name" value="TRICARBOXYLATE-BINDING PROTEIN"/>
    <property type="match status" value="1"/>
</dbReference>
<sequence>MLKKKILALLSTTLLLGACGGGTAEVAQEDGPWKWERKVEIICPWGTGGGADTTTRTFATALEKELGVPVVVNNRAGAGGISGIQFGAKQPADGYTYIMATPSPLLAQISGATAYDVYGTLNPLVQMVHDVNIFVTSAKSPYNNFQELMEYVNNNPGKIKAGVMTITGLDAACILGATKGKIEPVAYTEGSQLNADVIGGHVDIACVGPAEVAAMVASGDMKVLLSLTENKLTLPGYENVPSAKDLGLNTYFGPARGIFYIKGTPEKALESFENAAQKAIASDFFQNWAKQEGLNQRTGWLNREDFKNQWEADYNSLNQLFGNKQ</sequence>
<dbReference type="Proteomes" id="UP000191153">
    <property type="component" value="Unassembled WGS sequence"/>
</dbReference>
<dbReference type="Gene3D" id="3.40.190.10">
    <property type="entry name" value="Periplasmic binding protein-like II"/>
    <property type="match status" value="1"/>
</dbReference>
<accession>A0A1T4MEJ1</accession>
<dbReference type="InterPro" id="IPR042100">
    <property type="entry name" value="Bug_dom1"/>
</dbReference>
<evidence type="ECO:0000313" key="4">
    <source>
        <dbReference type="Proteomes" id="UP000191153"/>
    </source>
</evidence>
<comment type="similarity">
    <text evidence="1">Belongs to the UPF0065 (bug) family.</text>
</comment>
<gene>
    <name evidence="3" type="ORF">SAMN02745174_01184</name>
</gene>
<keyword evidence="4" id="KW-1185">Reference proteome</keyword>
<dbReference type="PROSITE" id="PS51257">
    <property type="entry name" value="PROKAR_LIPOPROTEIN"/>
    <property type="match status" value="1"/>
</dbReference>
<dbReference type="AlphaFoldDB" id="A0A1T4MEJ1"/>
<dbReference type="InterPro" id="IPR005064">
    <property type="entry name" value="BUG"/>
</dbReference>
<keyword evidence="3" id="KW-0675">Receptor</keyword>
<reference evidence="3 4" key="1">
    <citation type="submission" date="2017-02" db="EMBL/GenBank/DDBJ databases">
        <authorList>
            <person name="Peterson S.W."/>
        </authorList>
    </citation>
    <scope>NUCLEOTIDE SEQUENCE [LARGE SCALE GENOMIC DNA]</scope>
    <source>
        <strain evidence="3 4">ATCC 700028</strain>
    </source>
</reference>
<dbReference type="PANTHER" id="PTHR42928:SF5">
    <property type="entry name" value="BLR1237 PROTEIN"/>
    <property type="match status" value="1"/>
</dbReference>
<organism evidence="3 4">
    <name type="scientific">Cetobacterium ceti</name>
    <dbReference type="NCBI Taxonomy" id="180163"/>
    <lineage>
        <taxon>Bacteria</taxon>
        <taxon>Fusobacteriati</taxon>
        <taxon>Fusobacteriota</taxon>
        <taxon>Fusobacteriia</taxon>
        <taxon>Fusobacteriales</taxon>
        <taxon>Fusobacteriaceae</taxon>
        <taxon>Cetobacterium</taxon>
    </lineage>
</organism>
<dbReference type="OrthoDB" id="2019at2"/>
<dbReference type="Gene3D" id="3.40.190.150">
    <property type="entry name" value="Bordetella uptake gene, domain 1"/>
    <property type="match status" value="1"/>
</dbReference>
<proteinExistence type="inferred from homology"/>